<dbReference type="Pfam" id="PF00593">
    <property type="entry name" value="TonB_dep_Rec_b-barrel"/>
    <property type="match status" value="1"/>
</dbReference>
<dbReference type="NCBIfam" id="TIGR04057">
    <property type="entry name" value="SusC_RagA_signa"/>
    <property type="match status" value="1"/>
</dbReference>
<evidence type="ECO:0000256" key="2">
    <source>
        <dbReference type="ARBA" id="ARBA00022448"/>
    </source>
</evidence>
<evidence type="ECO:0000256" key="5">
    <source>
        <dbReference type="ARBA" id="ARBA00022692"/>
    </source>
</evidence>
<dbReference type="RefSeq" id="WP_123122223.1">
    <property type="nucleotide sequence ID" value="NZ_RJJR01000018.1"/>
</dbReference>
<evidence type="ECO:0000256" key="1">
    <source>
        <dbReference type="ARBA" id="ARBA00004571"/>
    </source>
</evidence>
<dbReference type="SUPFAM" id="SSF56935">
    <property type="entry name" value="Porins"/>
    <property type="match status" value="1"/>
</dbReference>
<dbReference type="InterPro" id="IPR023997">
    <property type="entry name" value="TonB-dep_OMP_SusC/RagA_CS"/>
</dbReference>
<sequence length="1136" mass="127439">MILSISGNFLLRRRLPPQLLKAMKLTAFLLTVAFLQVHAKGISQVTLSLREAPVEKVFREIERQTGYGFLYTKEMLAGLPQVTINVRNAQVKEVLNQCFKNEPLEYSIDKNTIVITRKVSAAKTSVAEPVPALPPPIEIHGRVVNQQGQPLQNVSVLISGTAIGTTTNSEGRFSLTAPDDRNVVLEISSVGYQTKKIKVEGQIEIKVTLEFAITGLSDVVVVGYGTQKKKDLTGSISTVDESQLRNKFFTNSTEALRGAKGVYVAQPGAQPGKGEVTMRIRGQGTLNDNDPLVIVDGIEYDLSNVDPNNIKSISVLKDAAAAAIYGSRAANGVILVTTKDGKGSKGFHISYNNYFGVSKAINLPDYVTDPIQFFEIRNQAQRNAGDATVTYSEEMIEDYKNGMKTDPLVYPKTNWYDIALRNAFVQKHSLRLYGGSNNYNYSLSVGKDDQKGILRGTKSNKYSIDLNTSVNVTDRLTIKAIIGGQINKYYEPVAGANYLMDQVNREASVPYDPVLTEDGRYADNFIKTPGHYSYRNPLAIINEGLNRHREQAYRLSLEGEYKFPLNLTYQILGGYTKEDYLNQIFEPAIFQYNVKTDEQVRVRLSDAPIRHAENIDTYNSQANFQQTLRWEESLKNDHNLFILLGNSIQKFDDNSFFAHREGYLGNDLTTLNAGSTNPNVGGTYSIRTLASLFGRLRYNYREKYLFEANFRYDGSSRFAEGHRWGLFPSFSAGWQIHSENFMKDIKWIDALKLRVSWGKLGNNRIAPYRYVNLVDLGHDYIFGNDVSSGGAITQYNDPNITWETTATSNIGIDGTFFGRSLNISFEVYNKKTDNILHEVSLPSQVGDLGGPIENIGTVTNKGIEASLSYQNSIGDFHYKIGGDISTVKNKVIALNNQTIFNFGWRSGGGTIIKEGYAIDSYYMLHSEGIFQDQDEIKKHAFQSDKTKPGYLKFEDTNEDGKIDQSDRVISDKSRIPKYTYAFNLSFGYKRINLSAWFTGVGKVYTYSNYYGVVPFWYGSGITKDWVKNSWTPDNKDAKLPILTTYEDAVNTNFTNSDFLLFDVSYLRLKNVQISYDIPENLAGRLHLTSAEVFVSGDNLFTITKMPFYDPEKNLSVQTFDGYPASRTLTCGIRVNL</sequence>
<dbReference type="Pfam" id="PF07715">
    <property type="entry name" value="Plug"/>
    <property type="match status" value="1"/>
</dbReference>
<dbReference type="SUPFAM" id="SSF49464">
    <property type="entry name" value="Carboxypeptidase regulatory domain-like"/>
    <property type="match status" value="1"/>
</dbReference>
<dbReference type="InterPro" id="IPR037066">
    <property type="entry name" value="Plug_dom_sf"/>
</dbReference>
<dbReference type="Pfam" id="PF07660">
    <property type="entry name" value="STN"/>
    <property type="match status" value="1"/>
</dbReference>
<dbReference type="InterPro" id="IPR012910">
    <property type="entry name" value="Plug_dom"/>
</dbReference>
<evidence type="ECO:0000256" key="11">
    <source>
        <dbReference type="RuleBase" id="RU003357"/>
    </source>
</evidence>
<dbReference type="Gene3D" id="3.55.50.30">
    <property type="match status" value="1"/>
</dbReference>
<dbReference type="GO" id="GO:0009279">
    <property type="term" value="C:cell outer membrane"/>
    <property type="evidence" value="ECO:0007669"/>
    <property type="project" value="UniProtKB-SubCell"/>
</dbReference>
<comment type="similarity">
    <text evidence="10 11">Belongs to the TonB-dependent receptor family.</text>
</comment>
<evidence type="ECO:0000256" key="10">
    <source>
        <dbReference type="PROSITE-ProRule" id="PRU01360"/>
    </source>
</evidence>
<dbReference type="OrthoDB" id="899266at2"/>
<keyword evidence="7 11" id="KW-0798">TonB box</keyword>
<dbReference type="InterPro" id="IPR039426">
    <property type="entry name" value="TonB-dep_rcpt-like"/>
</dbReference>
<organism evidence="13 14">
    <name type="scientific">Hanamia caeni</name>
    <dbReference type="NCBI Taxonomy" id="2294116"/>
    <lineage>
        <taxon>Bacteria</taxon>
        <taxon>Pseudomonadati</taxon>
        <taxon>Bacteroidota</taxon>
        <taxon>Chitinophagia</taxon>
        <taxon>Chitinophagales</taxon>
        <taxon>Chitinophagaceae</taxon>
        <taxon>Hanamia</taxon>
    </lineage>
</organism>
<dbReference type="InterPro" id="IPR008969">
    <property type="entry name" value="CarboxyPept-like_regulatory"/>
</dbReference>
<keyword evidence="14" id="KW-1185">Reference proteome</keyword>
<dbReference type="PROSITE" id="PS52016">
    <property type="entry name" value="TONB_DEPENDENT_REC_3"/>
    <property type="match status" value="1"/>
</dbReference>
<dbReference type="Pfam" id="PF13715">
    <property type="entry name" value="CarbopepD_reg_2"/>
    <property type="match status" value="1"/>
</dbReference>
<dbReference type="InterPro" id="IPR000531">
    <property type="entry name" value="Beta-barrel_TonB"/>
</dbReference>
<keyword evidence="9 10" id="KW-0998">Cell outer membrane</keyword>
<dbReference type="AlphaFoldDB" id="A0A3M9N9G5"/>
<evidence type="ECO:0000256" key="8">
    <source>
        <dbReference type="ARBA" id="ARBA00023136"/>
    </source>
</evidence>
<comment type="subcellular location">
    <subcellularLocation>
        <location evidence="1 10">Cell outer membrane</location>
        <topology evidence="1 10">Multi-pass membrane protein</topology>
    </subcellularLocation>
</comment>
<feature type="domain" description="Secretin/TonB short N-terminal" evidence="12">
    <location>
        <begin position="67"/>
        <end position="118"/>
    </location>
</feature>
<dbReference type="GO" id="GO:0006826">
    <property type="term" value="P:iron ion transport"/>
    <property type="evidence" value="ECO:0007669"/>
    <property type="project" value="UniProtKB-KW"/>
</dbReference>
<dbReference type="Gene3D" id="2.60.40.1120">
    <property type="entry name" value="Carboxypeptidase-like, regulatory domain"/>
    <property type="match status" value="1"/>
</dbReference>
<evidence type="ECO:0000256" key="9">
    <source>
        <dbReference type="ARBA" id="ARBA00023237"/>
    </source>
</evidence>
<evidence type="ECO:0000259" key="12">
    <source>
        <dbReference type="SMART" id="SM00965"/>
    </source>
</evidence>
<gene>
    <name evidence="13" type="ORF">EFY79_18430</name>
</gene>
<keyword evidence="2 10" id="KW-0813">Transport</keyword>
<accession>A0A3M9N9G5</accession>
<keyword evidence="6" id="KW-0408">Iron</keyword>
<keyword evidence="8 10" id="KW-0472">Membrane</keyword>
<evidence type="ECO:0000313" key="13">
    <source>
        <dbReference type="EMBL" id="RNI33598.1"/>
    </source>
</evidence>
<proteinExistence type="inferred from homology"/>
<dbReference type="EMBL" id="RJJR01000018">
    <property type="protein sequence ID" value="RNI33598.1"/>
    <property type="molecule type" value="Genomic_DNA"/>
</dbReference>
<evidence type="ECO:0000313" key="14">
    <source>
        <dbReference type="Proteomes" id="UP000267223"/>
    </source>
</evidence>
<dbReference type="Proteomes" id="UP000267223">
    <property type="component" value="Unassembled WGS sequence"/>
</dbReference>
<dbReference type="SMART" id="SM00965">
    <property type="entry name" value="STN"/>
    <property type="match status" value="1"/>
</dbReference>
<protein>
    <submittedName>
        <fullName evidence="13">SusC/RagA family TonB-linked outer membrane protein</fullName>
    </submittedName>
</protein>
<evidence type="ECO:0000256" key="6">
    <source>
        <dbReference type="ARBA" id="ARBA00023004"/>
    </source>
</evidence>
<keyword evidence="4" id="KW-0410">Iron transport</keyword>
<keyword evidence="4" id="KW-0406">Ion transport</keyword>
<keyword evidence="3 10" id="KW-1134">Transmembrane beta strand</keyword>
<dbReference type="Gene3D" id="2.40.170.20">
    <property type="entry name" value="TonB-dependent receptor, beta-barrel domain"/>
    <property type="match status" value="1"/>
</dbReference>
<dbReference type="Gene3D" id="2.170.130.10">
    <property type="entry name" value="TonB-dependent receptor, plug domain"/>
    <property type="match status" value="1"/>
</dbReference>
<keyword evidence="5 10" id="KW-0812">Transmembrane</keyword>
<evidence type="ECO:0000256" key="3">
    <source>
        <dbReference type="ARBA" id="ARBA00022452"/>
    </source>
</evidence>
<evidence type="ECO:0000256" key="7">
    <source>
        <dbReference type="ARBA" id="ARBA00023077"/>
    </source>
</evidence>
<dbReference type="InterPro" id="IPR011662">
    <property type="entry name" value="Secretin/TonB_short_N"/>
</dbReference>
<evidence type="ECO:0000256" key="4">
    <source>
        <dbReference type="ARBA" id="ARBA00022496"/>
    </source>
</evidence>
<dbReference type="InterPro" id="IPR036942">
    <property type="entry name" value="Beta-barrel_TonB_sf"/>
</dbReference>
<dbReference type="InterPro" id="IPR023996">
    <property type="entry name" value="TonB-dep_OMP_SusC/RagA"/>
</dbReference>
<dbReference type="NCBIfam" id="TIGR04056">
    <property type="entry name" value="OMP_RagA_SusC"/>
    <property type="match status" value="1"/>
</dbReference>
<name>A0A3M9N9G5_9BACT</name>
<comment type="caution">
    <text evidence="13">The sequence shown here is derived from an EMBL/GenBank/DDBJ whole genome shotgun (WGS) entry which is preliminary data.</text>
</comment>
<reference evidence="13 14" key="1">
    <citation type="submission" date="2018-11" db="EMBL/GenBank/DDBJ databases">
        <title>Draft genome sequence of Ferruginibacter sp. BO-59.</title>
        <authorList>
            <person name="Im W.T."/>
        </authorList>
    </citation>
    <scope>NUCLEOTIDE SEQUENCE [LARGE SCALE GENOMIC DNA]</scope>
    <source>
        <strain evidence="13 14">BO-59</strain>
    </source>
</reference>